<dbReference type="GO" id="GO:0005886">
    <property type="term" value="C:plasma membrane"/>
    <property type="evidence" value="ECO:0007669"/>
    <property type="project" value="UniProtKB-SubCell"/>
</dbReference>
<feature type="transmembrane region" description="Helical" evidence="14">
    <location>
        <begin position="20"/>
        <end position="38"/>
    </location>
</feature>
<evidence type="ECO:0000259" key="15">
    <source>
        <dbReference type="Pfam" id="PF00556"/>
    </source>
</evidence>
<dbReference type="GO" id="GO:0042314">
    <property type="term" value="F:bacteriochlorophyll binding"/>
    <property type="evidence" value="ECO:0007669"/>
    <property type="project" value="UniProtKB-KW"/>
</dbReference>
<evidence type="ECO:0000256" key="11">
    <source>
        <dbReference type="ARBA" id="ARBA00022991"/>
    </source>
</evidence>
<dbReference type="Proteomes" id="UP000680679">
    <property type="component" value="Chromosome"/>
</dbReference>
<comment type="function">
    <text evidence="1">Antenna complexes are light-harvesting systems, which transfer the excitation energy to the reaction centers.</text>
</comment>
<keyword evidence="5" id="KW-0042">Antenna complex</keyword>
<evidence type="ECO:0000256" key="13">
    <source>
        <dbReference type="ARBA" id="ARBA00023243"/>
    </source>
</evidence>
<keyword evidence="13" id="KW-0437">Light-harvesting polypeptide</keyword>
<dbReference type="GO" id="GO:0030076">
    <property type="term" value="C:light-harvesting complex"/>
    <property type="evidence" value="ECO:0007669"/>
    <property type="project" value="UniProtKB-KW"/>
</dbReference>
<evidence type="ECO:0000256" key="12">
    <source>
        <dbReference type="ARBA" id="ARBA00023136"/>
    </source>
</evidence>
<sequence>MMPQQLYKIWLAFDPRMALIGLGAFLFALALFIHYMLLSSPGFDWLLGPDHAPVALSAGMSALPAGR</sequence>
<evidence type="ECO:0000256" key="4">
    <source>
        <dbReference type="ARBA" id="ARBA00022494"/>
    </source>
</evidence>
<evidence type="ECO:0000256" key="9">
    <source>
        <dbReference type="ARBA" id="ARBA00022956"/>
    </source>
</evidence>
<dbReference type="KEGG" id="atep:Atep_25000"/>
<comment type="subcellular location">
    <subcellularLocation>
        <location evidence="2">Cell membrane</location>
    </subcellularLocation>
</comment>
<evidence type="ECO:0000256" key="6">
    <source>
        <dbReference type="ARBA" id="ARBA00022692"/>
    </source>
</evidence>
<dbReference type="AlphaFoldDB" id="A0ABF7SXE5"/>
<dbReference type="NCBIfam" id="NF040861">
    <property type="entry name" value="pufA_517_ASD"/>
    <property type="match status" value="1"/>
</dbReference>
<feature type="domain" description="Antenna complex alpha/beta subunit" evidence="15">
    <location>
        <begin position="7"/>
        <end position="46"/>
    </location>
</feature>
<keyword evidence="9" id="KW-0076">Bacteriochlorophyll</keyword>
<keyword evidence="6 14" id="KW-0812">Transmembrane</keyword>
<evidence type="ECO:0000256" key="2">
    <source>
        <dbReference type="ARBA" id="ARBA00004236"/>
    </source>
</evidence>
<accession>A0ABF7SXE5</accession>
<evidence type="ECO:0000313" key="16">
    <source>
        <dbReference type="EMBL" id="BCU07823.1"/>
    </source>
</evidence>
<evidence type="ECO:0000256" key="3">
    <source>
        <dbReference type="ARBA" id="ARBA00022475"/>
    </source>
</evidence>
<evidence type="ECO:0000256" key="14">
    <source>
        <dbReference type="SAM" id="Phobius"/>
    </source>
</evidence>
<keyword evidence="3" id="KW-1003">Cell membrane</keyword>
<keyword evidence="12 14" id="KW-0472">Membrane</keyword>
<keyword evidence="17" id="KW-1185">Reference proteome</keyword>
<evidence type="ECO:0000256" key="7">
    <source>
        <dbReference type="ARBA" id="ARBA00022723"/>
    </source>
</evidence>
<dbReference type="Pfam" id="PF00556">
    <property type="entry name" value="LHC"/>
    <property type="match status" value="1"/>
</dbReference>
<dbReference type="InterPro" id="IPR000066">
    <property type="entry name" value="Antenna_a/b"/>
</dbReference>
<keyword evidence="11" id="KW-0157">Chromophore</keyword>
<dbReference type="SUPFAM" id="SSF56918">
    <property type="entry name" value="Light-harvesting complex subunits"/>
    <property type="match status" value="1"/>
</dbReference>
<keyword evidence="7" id="KW-0479">Metal-binding</keyword>
<name>A0ABF7SXE5_9GAMM</name>
<keyword evidence="4" id="KW-0148">Chlorophyll</keyword>
<keyword evidence="8" id="KW-0460">Magnesium</keyword>
<evidence type="ECO:0000256" key="1">
    <source>
        <dbReference type="ARBA" id="ARBA00002455"/>
    </source>
</evidence>
<organism evidence="16 17">
    <name type="scientific">Allochromatium tepidum</name>
    <dbReference type="NCBI Taxonomy" id="553982"/>
    <lineage>
        <taxon>Bacteria</taxon>
        <taxon>Pseudomonadati</taxon>
        <taxon>Pseudomonadota</taxon>
        <taxon>Gammaproteobacteria</taxon>
        <taxon>Chromatiales</taxon>
        <taxon>Chromatiaceae</taxon>
        <taxon>Allochromatium</taxon>
    </lineage>
</organism>
<dbReference type="InterPro" id="IPR018332">
    <property type="entry name" value="Antenna_alpha"/>
</dbReference>
<evidence type="ECO:0000256" key="8">
    <source>
        <dbReference type="ARBA" id="ARBA00022842"/>
    </source>
</evidence>
<protein>
    <recommendedName>
        <fullName evidence="15">Antenna complex alpha/beta subunit domain-containing protein</fullName>
    </recommendedName>
</protein>
<gene>
    <name evidence="16" type="ORF">Atep_25000</name>
</gene>
<evidence type="ECO:0000256" key="10">
    <source>
        <dbReference type="ARBA" id="ARBA00022989"/>
    </source>
</evidence>
<evidence type="ECO:0000313" key="17">
    <source>
        <dbReference type="Proteomes" id="UP000680679"/>
    </source>
</evidence>
<dbReference type="InterPro" id="IPR035889">
    <property type="entry name" value="Light-harvesting_complex"/>
</dbReference>
<reference evidence="16 17" key="1">
    <citation type="submission" date="2021-04" db="EMBL/GenBank/DDBJ databases">
        <title>Complete genome sequencing of Allochromatium tepidum strain NZ.</title>
        <authorList>
            <person name="Tsukatani Y."/>
            <person name="Mori H."/>
        </authorList>
    </citation>
    <scope>NUCLEOTIDE SEQUENCE [LARGE SCALE GENOMIC DNA]</scope>
    <source>
        <strain evidence="16 17">NZ</strain>
    </source>
</reference>
<proteinExistence type="predicted"/>
<dbReference type="Gene3D" id="4.10.220.20">
    <property type="entry name" value="Light-harvesting complex"/>
    <property type="match status" value="1"/>
</dbReference>
<dbReference type="GO" id="GO:0046872">
    <property type="term" value="F:metal ion binding"/>
    <property type="evidence" value="ECO:0007669"/>
    <property type="project" value="UniProtKB-KW"/>
</dbReference>
<dbReference type="PRINTS" id="PR00673">
    <property type="entry name" value="LIGHTHARVSTA"/>
</dbReference>
<dbReference type="EMBL" id="AP024563">
    <property type="protein sequence ID" value="BCU07823.1"/>
    <property type="molecule type" value="Genomic_DNA"/>
</dbReference>
<evidence type="ECO:0000256" key="5">
    <source>
        <dbReference type="ARBA" id="ARBA00022549"/>
    </source>
</evidence>
<keyword evidence="10 14" id="KW-1133">Transmembrane helix</keyword>